<reference evidence="1" key="2">
    <citation type="journal article" date="2015" name="Fish Shellfish Immunol.">
        <title>Early steps in the European eel (Anguilla anguilla)-Vibrio vulnificus interaction in the gills: Role of the RtxA13 toxin.</title>
        <authorList>
            <person name="Callol A."/>
            <person name="Pajuelo D."/>
            <person name="Ebbesson L."/>
            <person name="Teles M."/>
            <person name="MacKenzie S."/>
            <person name="Amaro C."/>
        </authorList>
    </citation>
    <scope>NUCLEOTIDE SEQUENCE</scope>
</reference>
<protein>
    <submittedName>
        <fullName evidence="1">Uncharacterized protein</fullName>
    </submittedName>
</protein>
<evidence type="ECO:0000313" key="1">
    <source>
        <dbReference type="EMBL" id="JAH13553.1"/>
    </source>
</evidence>
<sequence length="41" mass="4596">MVHATCLANQGSNLHKHLLPLYHNLVNDFSSFSPLSSHYTT</sequence>
<dbReference type="EMBL" id="GBXM01095024">
    <property type="protein sequence ID" value="JAH13553.1"/>
    <property type="molecule type" value="Transcribed_RNA"/>
</dbReference>
<accession>A0A0E9QBR8</accession>
<reference evidence="1" key="1">
    <citation type="submission" date="2014-11" db="EMBL/GenBank/DDBJ databases">
        <authorList>
            <person name="Amaro Gonzalez C."/>
        </authorList>
    </citation>
    <scope>NUCLEOTIDE SEQUENCE</scope>
</reference>
<name>A0A0E9QBR8_ANGAN</name>
<dbReference type="AlphaFoldDB" id="A0A0E9QBR8"/>
<organism evidence="1">
    <name type="scientific">Anguilla anguilla</name>
    <name type="common">European freshwater eel</name>
    <name type="synonym">Muraena anguilla</name>
    <dbReference type="NCBI Taxonomy" id="7936"/>
    <lineage>
        <taxon>Eukaryota</taxon>
        <taxon>Metazoa</taxon>
        <taxon>Chordata</taxon>
        <taxon>Craniata</taxon>
        <taxon>Vertebrata</taxon>
        <taxon>Euteleostomi</taxon>
        <taxon>Actinopterygii</taxon>
        <taxon>Neopterygii</taxon>
        <taxon>Teleostei</taxon>
        <taxon>Anguilliformes</taxon>
        <taxon>Anguillidae</taxon>
        <taxon>Anguilla</taxon>
    </lineage>
</organism>
<proteinExistence type="predicted"/>